<proteinExistence type="predicted"/>
<dbReference type="Gene3D" id="3.30.565.10">
    <property type="entry name" value="Histidine kinase-like ATPase, C-terminal domain"/>
    <property type="match status" value="1"/>
</dbReference>
<evidence type="ECO:0000259" key="20">
    <source>
        <dbReference type="PROSITE" id="PS50112"/>
    </source>
</evidence>
<evidence type="ECO:0000256" key="2">
    <source>
        <dbReference type="ARBA" id="ARBA00004236"/>
    </source>
</evidence>
<dbReference type="PANTHER" id="PTHR45453:SF1">
    <property type="entry name" value="PHOSPHATE REGULON SENSOR PROTEIN PHOR"/>
    <property type="match status" value="1"/>
</dbReference>
<evidence type="ECO:0000256" key="11">
    <source>
        <dbReference type="ARBA" id="ARBA00022741"/>
    </source>
</evidence>
<keyword evidence="7" id="KW-0597">Phosphoprotein</keyword>
<feature type="transmembrane region" description="Helical" evidence="18">
    <location>
        <begin position="12"/>
        <end position="31"/>
    </location>
</feature>
<dbReference type="Pfam" id="PF00989">
    <property type="entry name" value="PAS"/>
    <property type="match status" value="1"/>
</dbReference>
<dbReference type="SMART" id="SM00387">
    <property type="entry name" value="HATPase_c"/>
    <property type="match status" value="1"/>
</dbReference>
<dbReference type="Pfam" id="PF11808">
    <property type="entry name" value="PhoR"/>
    <property type="match status" value="1"/>
</dbReference>
<reference evidence="21 22" key="1">
    <citation type="submission" date="2020-08" db="EMBL/GenBank/DDBJ databases">
        <title>Genomic Encyclopedia of Type Strains, Phase IV (KMG-IV): sequencing the most valuable type-strain genomes for metagenomic binning, comparative biology and taxonomic classification.</title>
        <authorList>
            <person name="Goeker M."/>
        </authorList>
    </citation>
    <scope>NUCLEOTIDE SEQUENCE [LARGE SCALE GENOMIC DNA]</scope>
    <source>
        <strain evidence="21 22">DSM 22368</strain>
    </source>
</reference>
<keyword evidence="11" id="KW-0547">Nucleotide-binding</keyword>
<evidence type="ECO:0000256" key="15">
    <source>
        <dbReference type="ARBA" id="ARBA00023012"/>
    </source>
</evidence>
<dbReference type="GO" id="GO:0006355">
    <property type="term" value="P:regulation of DNA-templated transcription"/>
    <property type="evidence" value="ECO:0007669"/>
    <property type="project" value="InterPro"/>
</dbReference>
<dbReference type="InterPro" id="IPR000014">
    <property type="entry name" value="PAS"/>
</dbReference>
<comment type="subcellular location">
    <subcellularLocation>
        <location evidence="2">Cell membrane</location>
    </subcellularLocation>
</comment>
<sequence>MHQGLGAELKRIAFFTLICLIFGWLNGYISWTLIIGGGLYMGWVLLQIRQLYLWVTSRRREPPPDTVGIWGEIFDNVYRMQKRHEKERRRLQGMIRRGQQTTAALRDAVVLLDANGCLNWWNQAAETLLGLQPIDQGHPLVNFIRHPGFIAYFDACEYDEPLDLPSPRNESKQLQYQINRFGKGERLVVVRDVTRVHRLEQVRKDFVANVSHELRTPLTVLRGYIETLSMSPDLNPVMTRAFEQMQQQSDRMNLLINDLLMLSNLETDDNERNQQTVQLKPMLDMIAADAMALSDDRQHNLIVKCKSDIALIGSEKELHSAFSNLAFNAVKYSSPDSDIKLSISIDESALTFSVKDQGDGIDPIHIPRLTERFYRVDNGSRNSDAGGTGLGLAIVKHILLRHDAHLSIESKPGKGSTFSCIFPRDRYQILENQTVEAVD</sequence>
<name>A0A7X0JR83_9GAMM</name>
<dbReference type="InterPro" id="IPR005467">
    <property type="entry name" value="His_kinase_dom"/>
</dbReference>
<dbReference type="InterPro" id="IPR035965">
    <property type="entry name" value="PAS-like_dom_sf"/>
</dbReference>
<evidence type="ECO:0000256" key="18">
    <source>
        <dbReference type="SAM" id="Phobius"/>
    </source>
</evidence>
<dbReference type="CDD" id="cd00082">
    <property type="entry name" value="HisKA"/>
    <property type="match status" value="1"/>
</dbReference>
<dbReference type="InterPro" id="IPR003661">
    <property type="entry name" value="HisK_dim/P_dom"/>
</dbReference>
<dbReference type="SMART" id="SM00388">
    <property type="entry name" value="HisKA"/>
    <property type="match status" value="1"/>
</dbReference>
<comment type="function">
    <text evidence="17">Member of the two-component regulatory system PhoR/PhoB involved in the phosphate regulon genes expression. PhoR may function as a membrane-associated protein kinase that phosphorylates PhoB in response to environmental signals.</text>
</comment>
<evidence type="ECO:0000256" key="16">
    <source>
        <dbReference type="ARBA" id="ARBA00023136"/>
    </source>
</evidence>
<dbReference type="SUPFAM" id="SSF47384">
    <property type="entry name" value="Homodimeric domain of signal transducing histidine kinase"/>
    <property type="match status" value="1"/>
</dbReference>
<feature type="domain" description="Histidine kinase" evidence="19">
    <location>
        <begin position="209"/>
        <end position="426"/>
    </location>
</feature>
<keyword evidence="9 21" id="KW-0808">Transferase</keyword>
<evidence type="ECO:0000256" key="7">
    <source>
        <dbReference type="ARBA" id="ARBA00022553"/>
    </source>
</evidence>
<dbReference type="NCBIfam" id="TIGR02966">
    <property type="entry name" value="phoR_proteo"/>
    <property type="match status" value="1"/>
</dbReference>
<comment type="catalytic activity">
    <reaction evidence="1">
        <text>ATP + protein L-histidine = ADP + protein N-phospho-L-histidine.</text>
        <dbReference type="EC" id="2.7.13.3"/>
    </reaction>
</comment>
<keyword evidence="13" id="KW-0067">ATP-binding</keyword>
<dbReference type="CDD" id="cd00130">
    <property type="entry name" value="PAS"/>
    <property type="match status" value="1"/>
</dbReference>
<evidence type="ECO:0000256" key="14">
    <source>
        <dbReference type="ARBA" id="ARBA00022989"/>
    </source>
</evidence>
<dbReference type="InterPro" id="IPR021766">
    <property type="entry name" value="PhoR_N"/>
</dbReference>
<organism evidence="21 22">
    <name type="scientific">Pseudoteredinibacter isoporae</name>
    <dbReference type="NCBI Taxonomy" id="570281"/>
    <lineage>
        <taxon>Bacteria</taxon>
        <taxon>Pseudomonadati</taxon>
        <taxon>Pseudomonadota</taxon>
        <taxon>Gammaproteobacteria</taxon>
        <taxon>Cellvibrionales</taxon>
        <taxon>Cellvibrionaceae</taxon>
        <taxon>Pseudoteredinibacter</taxon>
    </lineage>
</organism>
<dbReference type="InterPro" id="IPR014310">
    <property type="entry name" value="Sig_transdc_His_kinase_PhoR"/>
</dbReference>
<dbReference type="InterPro" id="IPR003594">
    <property type="entry name" value="HATPase_dom"/>
</dbReference>
<feature type="domain" description="PAS" evidence="20">
    <location>
        <begin position="87"/>
        <end position="135"/>
    </location>
</feature>
<dbReference type="InterPro" id="IPR036890">
    <property type="entry name" value="HATPase_C_sf"/>
</dbReference>
<evidence type="ECO:0000256" key="1">
    <source>
        <dbReference type="ARBA" id="ARBA00000085"/>
    </source>
</evidence>
<dbReference type="GO" id="GO:0005886">
    <property type="term" value="C:plasma membrane"/>
    <property type="evidence" value="ECO:0007669"/>
    <property type="project" value="UniProtKB-SubCell"/>
</dbReference>
<dbReference type="GO" id="GO:0016036">
    <property type="term" value="P:cellular response to phosphate starvation"/>
    <property type="evidence" value="ECO:0007669"/>
    <property type="project" value="TreeGrafter"/>
</dbReference>
<accession>A0A7X0JR83</accession>
<dbReference type="GO" id="GO:0004721">
    <property type="term" value="F:phosphoprotein phosphatase activity"/>
    <property type="evidence" value="ECO:0007669"/>
    <property type="project" value="InterPro"/>
</dbReference>
<keyword evidence="16 18" id="KW-0472">Membrane</keyword>
<dbReference type="Gene3D" id="3.30.450.20">
    <property type="entry name" value="PAS domain"/>
    <property type="match status" value="1"/>
</dbReference>
<keyword evidence="6" id="KW-1003">Cell membrane</keyword>
<keyword evidence="14 18" id="KW-1133">Transmembrane helix</keyword>
<evidence type="ECO:0000256" key="9">
    <source>
        <dbReference type="ARBA" id="ARBA00022679"/>
    </source>
</evidence>
<dbReference type="PANTHER" id="PTHR45453">
    <property type="entry name" value="PHOSPHATE REGULON SENSOR PROTEIN PHOR"/>
    <property type="match status" value="1"/>
</dbReference>
<dbReference type="FunCoup" id="A0A7X0JR83">
    <property type="interactions" value="624"/>
</dbReference>
<dbReference type="GO" id="GO:0006817">
    <property type="term" value="P:phosphate ion transport"/>
    <property type="evidence" value="ECO:0007669"/>
    <property type="project" value="UniProtKB-KW"/>
</dbReference>
<dbReference type="GO" id="GO:0005524">
    <property type="term" value="F:ATP binding"/>
    <property type="evidence" value="ECO:0007669"/>
    <property type="project" value="UniProtKB-KW"/>
</dbReference>
<comment type="caution">
    <text evidence="21">The sequence shown here is derived from an EMBL/GenBank/DDBJ whole genome shotgun (WGS) entry which is preliminary data.</text>
</comment>
<keyword evidence="5" id="KW-0813">Transport</keyword>
<dbReference type="AlphaFoldDB" id="A0A7X0JR83"/>
<evidence type="ECO:0000259" key="19">
    <source>
        <dbReference type="PROSITE" id="PS50109"/>
    </source>
</evidence>
<keyword evidence="15" id="KW-0902">Two-component regulatory system</keyword>
<evidence type="ECO:0000313" key="21">
    <source>
        <dbReference type="EMBL" id="MBB6520304.1"/>
    </source>
</evidence>
<keyword evidence="8" id="KW-0592">Phosphate transport</keyword>
<dbReference type="FunFam" id="3.30.565.10:FF:000006">
    <property type="entry name" value="Sensor histidine kinase WalK"/>
    <property type="match status" value="1"/>
</dbReference>
<evidence type="ECO:0000256" key="8">
    <source>
        <dbReference type="ARBA" id="ARBA00022592"/>
    </source>
</evidence>
<dbReference type="PRINTS" id="PR00344">
    <property type="entry name" value="BCTRLSENSOR"/>
</dbReference>
<dbReference type="InterPro" id="IPR004358">
    <property type="entry name" value="Sig_transdc_His_kin-like_C"/>
</dbReference>
<keyword evidence="12 21" id="KW-0418">Kinase</keyword>
<evidence type="ECO:0000256" key="6">
    <source>
        <dbReference type="ARBA" id="ARBA00022475"/>
    </source>
</evidence>
<dbReference type="PROSITE" id="PS50109">
    <property type="entry name" value="HIS_KIN"/>
    <property type="match status" value="1"/>
</dbReference>
<evidence type="ECO:0000313" key="22">
    <source>
        <dbReference type="Proteomes" id="UP000528457"/>
    </source>
</evidence>
<gene>
    <name evidence="21" type="ORF">HNR48_000582</name>
</gene>
<evidence type="ECO:0000256" key="5">
    <source>
        <dbReference type="ARBA" id="ARBA00022448"/>
    </source>
</evidence>
<dbReference type="PROSITE" id="PS50112">
    <property type="entry name" value="PAS"/>
    <property type="match status" value="1"/>
</dbReference>
<dbReference type="Gene3D" id="1.10.287.130">
    <property type="match status" value="1"/>
</dbReference>
<keyword evidence="22" id="KW-1185">Reference proteome</keyword>
<dbReference type="InterPro" id="IPR013767">
    <property type="entry name" value="PAS_fold"/>
</dbReference>
<evidence type="ECO:0000256" key="17">
    <source>
        <dbReference type="ARBA" id="ARBA00025207"/>
    </source>
</evidence>
<dbReference type="SUPFAM" id="SSF55874">
    <property type="entry name" value="ATPase domain of HSP90 chaperone/DNA topoisomerase II/histidine kinase"/>
    <property type="match status" value="1"/>
</dbReference>
<protein>
    <recommendedName>
        <fullName evidence="4">Phosphate regulon sensor protein PhoR</fullName>
        <ecNumber evidence="3">2.7.13.3</ecNumber>
    </recommendedName>
</protein>
<dbReference type="FunFam" id="1.10.287.130:FF:000001">
    <property type="entry name" value="Two-component sensor histidine kinase"/>
    <property type="match status" value="1"/>
</dbReference>
<dbReference type="Pfam" id="PF02518">
    <property type="entry name" value="HATPase_c"/>
    <property type="match status" value="1"/>
</dbReference>
<evidence type="ECO:0000256" key="4">
    <source>
        <dbReference type="ARBA" id="ARBA00019665"/>
    </source>
</evidence>
<evidence type="ECO:0000256" key="3">
    <source>
        <dbReference type="ARBA" id="ARBA00012438"/>
    </source>
</evidence>
<dbReference type="InterPro" id="IPR050351">
    <property type="entry name" value="BphY/WalK/GraS-like"/>
</dbReference>
<dbReference type="EC" id="2.7.13.3" evidence="3"/>
<evidence type="ECO:0000256" key="10">
    <source>
        <dbReference type="ARBA" id="ARBA00022692"/>
    </source>
</evidence>
<dbReference type="Proteomes" id="UP000528457">
    <property type="component" value="Unassembled WGS sequence"/>
</dbReference>
<dbReference type="SUPFAM" id="SSF55785">
    <property type="entry name" value="PYP-like sensor domain (PAS domain)"/>
    <property type="match status" value="1"/>
</dbReference>
<keyword evidence="10 18" id="KW-0812">Transmembrane</keyword>
<dbReference type="RefSeq" id="WP_166851655.1">
    <property type="nucleotide sequence ID" value="NZ_JAAONY010000001.1"/>
</dbReference>
<dbReference type="GO" id="GO:0000155">
    <property type="term" value="F:phosphorelay sensor kinase activity"/>
    <property type="evidence" value="ECO:0007669"/>
    <property type="project" value="InterPro"/>
</dbReference>
<dbReference type="InParanoid" id="A0A7X0JR83"/>
<evidence type="ECO:0000256" key="12">
    <source>
        <dbReference type="ARBA" id="ARBA00022777"/>
    </source>
</evidence>
<evidence type="ECO:0000256" key="13">
    <source>
        <dbReference type="ARBA" id="ARBA00022840"/>
    </source>
</evidence>
<dbReference type="Pfam" id="PF00512">
    <property type="entry name" value="HisKA"/>
    <property type="match status" value="1"/>
</dbReference>
<dbReference type="EMBL" id="JACHHT010000001">
    <property type="protein sequence ID" value="MBB6520304.1"/>
    <property type="molecule type" value="Genomic_DNA"/>
</dbReference>
<dbReference type="InterPro" id="IPR036097">
    <property type="entry name" value="HisK_dim/P_sf"/>
</dbReference>